<reference evidence="1 2" key="1">
    <citation type="submission" date="2019-05" db="EMBL/GenBank/DDBJ databases">
        <title>Another draft genome of Portunus trituberculatus and its Hox gene families provides insights of decapod evolution.</title>
        <authorList>
            <person name="Jeong J.-H."/>
            <person name="Song I."/>
            <person name="Kim S."/>
            <person name="Choi T."/>
            <person name="Kim D."/>
            <person name="Ryu S."/>
            <person name="Kim W."/>
        </authorList>
    </citation>
    <scope>NUCLEOTIDE SEQUENCE [LARGE SCALE GENOMIC DNA]</scope>
    <source>
        <tissue evidence="1">Muscle</tissue>
    </source>
</reference>
<accession>A0A5B7CDR5</accession>
<evidence type="ECO:0000313" key="1">
    <source>
        <dbReference type="EMBL" id="MPC07455.1"/>
    </source>
</evidence>
<proteinExistence type="predicted"/>
<dbReference type="Proteomes" id="UP000324222">
    <property type="component" value="Unassembled WGS sequence"/>
</dbReference>
<sequence length="240" mass="26928">MKVVVAAMYGRMSTPSQQGSTGCDGQHSRHRHTSMPDIQVIIRVHSAPPLTDVEEASRRVVRVLHLLAVRVMMLVVRWDMLTTCASKSTGMEMLCFRAAGKKKKTSLRGTINEDCLMASVRWSISNSSHIHKERLLKQAPDVVGVVDFLHFYFSVNVAMVEEIDIDIYFFPPLLCGLEGLTTIAIRLVICLGSSKGVLQYLDDTLGVCHHRHYVVKGNETVAFYLCVHVLAFRQRSQEVN</sequence>
<name>A0A5B7CDR5_PORTR</name>
<keyword evidence="2" id="KW-1185">Reference proteome</keyword>
<comment type="caution">
    <text evidence="1">The sequence shown here is derived from an EMBL/GenBank/DDBJ whole genome shotgun (WGS) entry which is preliminary data.</text>
</comment>
<organism evidence="1 2">
    <name type="scientific">Portunus trituberculatus</name>
    <name type="common">Swimming crab</name>
    <name type="synonym">Neptunus trituberculatus</name>
    <dbReference type="NCBI Taxonomy" id="210409"/>
    <lineage>
        <taxon>Eukaryota</taxon>
        <taxon>Metazoa</taxon>
        <taxon>Ecdysozoa</taxon>
        <taxon>Arthropoda</taxon>
        <taxon>Crustacea</taxon>
        <taxon>Multicrustacea</taxon>
        <taxon>Malacostraca</taxon>
        <taxon>Eumalacostraca</taxon>
        <taxon>Eucarida</taxon>
        <taxon>Decapoda</taxon>
        <taxon>Pleocyemata</taxon>
        <taxon>Brachyura</taxon>
        <taxon>Eubrachyura</taxon>
        <taxon>Portunoidea</taxon>
        <taxon>Portunidae</taxon>
        <taxon>Portuninae</taxon>
        <taxon>Portunus</taxon>
    </lineage>
</organism>
<dbReference type="AlphaFoldDB" id="A0A5B7CDR5"/>
<dbReference type="EMBL" id="VSRR010000001">
    <property type="protein sequence ID" value="MPC07455.1"/>
    <property type="molecule type" value="Genomic_DNA"/>
</dbReference>
<evidence type="ECO:0000313" key="2">
    <source>
        <dbReference type="Proteomes" id="UP000324222"/>
    </source>
</evidence>
<dbReference type="PROSITE" id="PS51257">
    <property type="entry name" value="PROKAR_LIPOPROTEIN"/>
    <property type="match status" value="1"/>
</dbReference>
<gene>
    <name evidence="1" type="ORF">E2C01_000017</name>
</gene>
<protein>
    <submittedName>
        <fullName evidence="1">Uncharacterized protein</fullName>
    </submittedName>
</protein>